<reference evidence="7" key="4">
    <citation type="submission" date="2024-05" db="EMBL/GenBank/DDBJ databases">
        <authorList>
            <person name="Sun Q."/>
            <person name="Zhou Y."/>
        </authorList>
    </citation>
    <scope>NUCLEOTIDE SEQUENCE</scope>
    <source>
        <strain evidence="7">CGMCC 1.11013</strain>
    </source>
</reference>
<dbReference type="PANTHER" id="PTHR30213:SF1">
    <property type="entry name" value="INNER MEMBRANE PROTEIN YHJD"/>
    <property type="match status" value="1"/>
</dbReference>
<comment type="caution">
    <text evidence="8">The sequence shown here is derived from an EMBL/GenBank/DDBJ whole genome shotgun (WGS) entry which is preliminary data.</text>
</comment>
<dbReference type="Proteomes" id="UP000027439">
    <property type="component" value="Unassembled WGS sequence"/>
</dbReference>
<keyword evidence="5 6" id="KW-0472">Membrane</keyword>
<evidence type="ECO:0000313" key="9">
    <source>
        <dbReference type="Proteomes" id="UP000027439"/>
    </source>
</evidence>
<keyword evidence="3 6" id="KW-0812">Transmembrane</keyword>
<dbReference type="RefSeq" id="WP_035962464.1">
    <property type="nucleotide sequence ID" value="NZ_BMEG01000007.1"/>
</dbReference>
<dbReference type="EMBL" id="BMEG01000007">
    <property type="protein sequence ID" value="GGD81758.1"/>
    <property type="molecule type" value="Genomic_DNA"/>
</dbReference>
<feature type="transmembrane region" description="Helical" evidence="6">
    <location>
        <begin position="32"/>
        <end position="62"/>
    </location>
</feature>
<evidence type="ECO:0000313" key="7">
    <source>
        <dbReference type="EMBL" id="GGD81758.1"/>
    </source>
</evidence>
<feature type="transmembrane region" description="Helical" evidence="6">
    <location>
        <begin position="186"/>
        <end position="208"/>
    </location>
</feature>
<comment type="subcellular location">
    <subcellularLocation>
        <location evidence="1">Cell membrane</location>
        <topology evidence="1">Multi-pass membrane protein</topology>
    </subcellularLocation>
</comment>
<evidence type="ECO:0000256" key="4">
    <source>
        <dbReference type="ARBA" id="ARBA00022989"/>
    </source>
</evidence>
<evidence type="ECO:0000256" key="3">
    <source>
        <dbReference type="ARBA" id="ARBA00022692"/>
    </source>
</evidence>
<accession>A0A069P494</accession>
<reference evidence="8 9" key="2">
    <citation type="submission" date="2014-03" db="EMBL/GenBank/DDBJ databases">
        <title>Draft Genome Sequences of Four Burkholderia Strains.</title>
        <authorList>
            <person name="Liu X.Y."/>
            <person name="Li C.X."/>
            <person name="Xu J.H."/>
        </authorList>
    </citation>
    <scope>NUCLEOTIDE SEQUENCE [LARGE SCALE GENOMIC DNA]</scope>
    <source>
        <strain evidence="8 9">R27</strain>
    </source>
</reference>
<reference evidence="10" key="3">
    <citation type="journal article" date="2019" name="Int. J. Syst. Evol. Microbiol.">
        <title>The Global Catalogue of Microorganisms (GCM) 10K type strain sequencing project: providing services to taxonomists for standard genome sequencing and annotation.</title>
        <authorList>
            <consortium name="The Broad Institute Genomics Platform"/>
            <consortium name="The Broad Institute Genome Sequencing Center for Infectious Disease"/>
            <person name="Wu L."/>
            <person name="Ma J."/>
        </authorList>
    </citation>
    <scope>NUCLEOTIDE SEQUENCE [LARGE SCALE GENOMIC DNA]</scope>
    <source>
        <strain evidence="10">CGMCC 1.11013</strain>
    </source>
</reference>
<dbReference type="Proteomes" id="UP000597138">
    <property type="component" value="Unassembled WGS sequence"/>
</dbReference>
<dbReference type="EMBL" id="JFHE01000006">
    <property type="protein sequence ID" value="KDR35505.1"/>
    <property type="molecule type" value="Genomic_DNA"/>
</dbReference>
<evidence type="ECO:0000256" key="5">
    <source>
        <dbReference type="ARBA" id="ARBA00023136"/>
    </source>
</evidence>
<feature type="transmembrane region" description="Helical" evidence="6">
    <location>
        <begin position="220"/>
        <end position="239"/>
    </location>
</feature>
<dbReference type="PANTHER" id="PTHR30213">
    <property type="entry name" value="INNER MEMBRANE PROTEIN YHJD"/>
    <property type="match status" value="1"/>
</dbReference>
<dbReference type="AlphaFoldDB" id="A0A069P494"/>
<evidence type="ECO:0000313" key="8">
    <source>
        <dbReference type="EMBL" id="KDR35505.1"/>
    </source>
</evidence>
<evidence type="ECO:0000256" key="2">
    <source>
        <dbReference type="ARBA" id="ARBA00022475"/>
    </source>
</evidence>
<name>A0A069P494_9BURK</name>
<dbReference type="NCBIfam" id="TIGR00765">
    <property type="entry name" value="yihY_not_rbn"/>
    <property type="match status" value="1"/>
</dbReference>
<dbReference type="InterPro" id="IPR017039">
    <property type="entry name" value="Virul_fac_BrkB"/>
</dbReference>
<evidence type="ECO:0000256" key="6">
    <source>
        <dbReference type="SAM" id="Phobius"/>
    </source>
</evidence>
<keyword evidence="4 6" id="KW-1133">Transmembrane helix</keyword>
<sequence>MDKTPTRDSKSLMSRAIAWPVRMFKRFSDDRAAPMAASIAFYSAFSLAPTLVMVIAIAGLVFGAEAARGQLFHQISGMLGKDAAESVQTIVQHAHRSGGGGIAAIISFVLLAVGASATFSSLNTALSIIWPAEKKEKSGVATLVKVRLISFGLVMGVAFLLIVSLVLDTAVQAAGKWVFGESPLVIIGDIVQFVLGLVILSAAFAALLKYLPDGQVEWRDAFVGGAISAVLFSVGKKLFALYLTHAGTANAFGAAGSLAVLLMWLYFAAAVVLLGAEAAATRVEVREGSSAANAGAADAPSVADKGNSAMPMPAPVVRVEHLDDVTPAPLDERVIATPSSSWALALAKGMDALKSNPSRIAIAAAGAGLFLFTKGSQRTHGRHRSVKA</sequence>
<feature type="transmembrane region" description="Helical" evidence="6">
    <location>
        <begin position="146"/>
        <end position="166"/>
    </location>
</feature>
<feature type="transmembrane region" description="Helical" evidence="6">
    <location>
        <begin position="102"/>
        <end position="126"/>
    </location>
</feature>
<evidence type="ECO:0000313" key="10">
    <source>
        <dbReference type="Proteomes" id="UP000597138"/>
    </source>
</evidence>
<keyword evidence="10" id="KW-1185">Reference proteome</keyword>
<dbReference type="eggNOG" id="COG1295">
    <property type="taxonomic scope" value="Bacteria"/>
</dbReference>
<proteinExistence type="predicted"/>
<organism evidence="8 9">
    <name type="scientific">Caballeronia grimmiae</name>
    <dbReference type="NCBI Taxonomy" id="1071679"/>
    <lineage>
        <taxon>Bacteria</taxon>
        <taxon>Pseudomonadati</taxon>
        <taxon>Pseudomonadota</taxon>
        <taxon>Betaproteobacteria</taxon>
        <taxon>Burkholderiales</taxon>
        <taxon>Burkholderiaceae</taxon>
        <taxon>Caballeronia</taxon>
    </lineage>
</organism>
<protein>
    <submittedName>
        <fullName evidence="8">Ribonuclease BN</fullName>
    </submittedName>
</protein>
<keyword evidence="2" id="KW-1003">Cell membrane</keyword>
<dbReference type="OrthoDB" id="9797028at2"/>
<gene>
    <name evidence="8" type="ORF">BG57_27040</name>
    <name evidence="7" type="ORF">GCM10010985_40270</name>
</gene>
<dbReference type="GO" id="GO:0005886">
    <property type="term" value="C:plasma membrane"/>
    <property type="evidence" value="ECO:0007669"/>
    <property type="project" value="UniProtKB-SubCell"/>
</dbReference>
<feature type="transmembrane region" description="Helical" evidence="6">
    <location>
        <begin position="251"/>
        <end position="276"/>
    </location>
</feature>
<dbReference type="Pfam" id="PF03631">
    <property type="entry name" value="Virul_fac_BrkB"/>
    <property type="match status" value="1"/>
</dbReference>
<evidence type="ECO:0000256" key="1">
    <source>
        <dbReference type="ARBA" id="ARBA00004651"/>
    </source>
</evidence>
<reference evidence="7" key="1">
    <citation type="journal article" date="2014" name="Int. J. Syst. Evol. Microbiol.">
        <title>Complete genome of a new Firmicutes species belonging to the dominant human colonic microbiota ('Ruminococcus bicirculans') reveals two chromosomes and a selective capacity to utilize plant glucans.</title>
        <authorList>
            <consortium name="NISC Comparative Sequencing Program"/>
            <person name="Wegmann U."/>
            <person name="Louis P."/>
            <person name="Goesmann A."/>
            <person name="Henrissat B."/>
            <person name="Duncan S.H."/>
            <person name="Flint H.J."/>
        </authorList>
    </citation>
    <scope>NUCLEOTIDE SEQUENCE</scope>
    <source>
        <strain evidence="7">CGMCC 1.11013</strain>
    </source>
</reference>